<reference evidence="2" key="1">
    <citation type="journal article" date="2020" name="Nature">
        <title>Giant virus diversity and host interactions through global metagenomics.</title>
        <authorList>
            <person name="Schulz F."/>
            <person name="Roux S."/>
            <person name="Paez-Espino D."/>
            <person name="Jungbluth S."/>
            <person name="Walsh D.A."/>
            <person name="Denef V.J."/>
            <person name="McMahon K.D."/>
            <person name="Konstantinidis K.T."/>
            <person name="Eloe-Fadrosh E.A."/>
            <person name="Kyrpides N.C."/>
            <person name="Woyke T."/>
        </authorList>
    </citation>
    <scope>NUCLEOTIDE SEQUENCE</scope>
    <source>
        <strain evidence="2">GVMAG-M-3300009149-34</strain>
    </source>
</reference>
<evidence type="ECO:0000313" key="2">
    <source>
        <dbReference type="EMBL" id="QHT30111.1"/>
    </source>
</evidence>
<feature type="transmembrane region" description="Helical" evidence="1">
    <location>
        <begin position="6"/>
        <end position="27"/>
    </location>
</feature>
<keyword evidence="1" id="KW-1133">Transmembrane helix</keyword>
<organism evidence="2">
    <name type="scientific">viral metagenome</name>
    <dbReference type="NCBI Taxonomy" id="1070528"/>
    <lineage>
        <taxon>unclassified sequences</taxon>
        <taxon>metagenomes</taxon>
        <taxon>organismal metagenomes</taxon>
    </lineage>
</organism>
<dbReference type="AlphaFoldDB" id="A0A6C0EN96"/>
<evidence type="ECO:0000256" key="1">
    <source>
        <dbReference type="SAM" id="Phobius"/>
    </source>
</evidence>
<protein>
    <submittedName>
        <fullName evidence="2">Uncharacterized protein</fullName>
    </submittedName>
</protein>
<keyword evidence="1" id="KW-0472">Membrane</keyword>
<proteinExistence type="predicted"/>
<sequence>MNFVKIFVSLMILFVAVNLLLTMYNFLNRKWREGLENAGDECGPDSYCKTWKNPPICHGTNKPCNAPGQVGQEAPGQVGQEVKSMVCPNGCTAPSELTGNCDSLEKDENGNYYKNCPYECSGPGCQYDQQCTDCGAFKITGLWDKNGNYIGQDESVQKTAASTVAGGTRTVGTPDGTLDADTADAYNQAGVSMPTPSADETATCDVLAIHNNSAYSSTYGQWFPGQVSKLNLSQTNYEHAGRKFLNEESVKKGVTTPLVMASEAEVLGRLLWRVHLASITQNCMKNTPTSVTTTMNDELALMKKVHQIQNSRTESSISGTACAVNTCTQPKQTVNCPTTGMMTDNRPGADATNSINSTVPYISGGDNAYSFNYKPRNPNKKPAAYNSVWDIF</sequence>
<name>A0A6C0EN96_9ZZZZ</name>
<dbReference type="EMBL" id="MN738892">
    <property type="protein sequence ID" value="QHT30111.1"/>
    <property type="molecule type" value="Genomic_DNA"/>
</dbReference>
<accession>A0A6C0EN96</accession>
<keyword evidence="1" id="KW-0812">Transmembrane</keyword>